<comment type="caution">
    <text evidence="3">The sequence shown here is derived from an EMBL/GenBank/DDBJ whole genome shotgun (WGS) entry which is preliminary data.</text>
</comment>
<evidence type="ECO:0000313" key="4">
    <source>
        <dbReference type="Proteomes" id="UP000321393"/>
    </source>
</evidence>
<reference evidence="4 5" key="1">
    <citation type="submission" date="2019-08" db="EMBL/GenBank/DDBJ databases">
        <title>Draft genome sequences of two oriental melons (Cucumis melo L. var makuwa).</title>
        <authorList>
            <person name="Kwon S.-Y."/>
        </authorList>
    </citation>
    <scope>NUCLEOTIDE SEQUENCE [LARGE SCALE GENOMIC DNA]</scope>
    <source>
        <strain evidence="5">cv. Chang Bougi</strain>
        <strain evidence="4">cv. SW 3</strain>
        <tissue evidence="3">Leaf</tissue>
    </source>
</reference>
<dbReference type="AlphaFoldDB" id="A0A5D3DAB7"/>
<accession>A0A5D3DAB7</accession>
<gene>
    <name evidence="3" type="ORF">E5676_scaffold590G00020</name>
    <name evidence="2" type="ORF">E6C27_scaffold845G00260</name>
</gene>
<feature type="region of interest" description="Disordered" evidence="1">
    <location>
        <begin position="1"/>
        <end position="26"/>
    </location>
</feature>
<name>A0A5D3DAB7_CUCMM</name>
<evidence type="ECO:0000256" key="1">
    <source>
        <dbReference type="SAM" id="MobiDB-lite"/>
    </source>
</evidence>
<sequence length="273" mass="30070">MDHVEIKPRTQPSRKPQAEPSCDRSRAPCPSNHLNFLPSTSGHGIRDLTLKFLDPTGSLFGDSSLYSGKPTYVVSNDLKGHNQVSGKGFLTTGPQIEAGNTPMPGCSVYCSYVNGLRCELELLIRASFGITRLIRASFGITRLIRASFGITRLIGVYFEVTRLIRASFGITRLMCAFYRTTRLFMYSEGQTDEGKEGCVKAIWTLLSSDLSLVWKVGSLHPRSLVSSQHRVSTVQHVVDGPSLIIGRHVQSLIASEAVCRHLGLHQATVESKY</sequence>
<dbReference type="EMBL" id="SSTE01020899">
    <property type="protein sequence ID" value="KAA0033234.1"/>
    <property type="molecule type" value="Genomic_DNA"/>
</dbReference>
<proteinExistence type="predicted"/>
<organism evidence="3 5">
    <name type="scientific">Cucumis melo var. makuwa</name>
    <name type="common">Oriental melon</name>
    <dbReference type="NCBI Taxonomy" id="1194695"/>
    <lineage>
        <taxon>Eukaryota</taxon>
        <taxon>Viridiplantae</taxon>
        <taxon>Streptophyta</taxon>
        <taxon>Embryophyta</taxon>
        <taxon>Tracheophyta</taxon>
        <taxon>Spermatophyta</taxon>
        <taxon>Magnoliopsida</taxon>
        <taxon>eudicotyledons</taxon>
        <taxon>Gunneridae</taxon>
        <taxon>Pentapetalae</taxon>
        <taxon>rosids</taxon>
        <taxon>fabids</taxon>
        <taxon>Cucurbitales</taxon>
        <taxon>Cucurbitaceae</taxon>
        <taxon>Benincaseae</taxon>
        <taxon>Cucumis</taxon>
    </lineage>
</organism>
<evidence type="ECO:0000313" key="3">
    <source>
        <dbReference type="EMBL" id="TYK20410.1"/>
    </source>
</evidence>
<dbReference type="Proteomes" id="UP000321947">
    <property type="component" value="Unassembled WGS sequence"/>
</dbReference>
<evidence type="ECO:0000313" key="5">
    <source>
        <dbReference type="Proteomes" id="UP000321947"/>
    </source>
</evidence>
<dbReference type="Proteomes" id="UP000321393">
    <property type="component" value="Unassembled WGS sequence"/>
</dbReference>
<protein>
    <submittedName>
        <fullName evidence="3">Uncharacterized protein</fullName>
    </submittedName>
</protein>
<dbReference type="EMBL" id="SSTD01006310">
    <property type="protein sequence ID" value="TYK20410.1"/>
    <property type="molecule type" value="Genomic_DNA"/>
</dbReference>
<evidence type="ECO:0000313" key="2">
    <source>
        <dbReference type="EMBL" id="KAA0033234.1"/>
    </source>
</evidence>